<feature type="transmembrane region" description="Helical" evidence="7">
    <location>
        <begin position="417"/>
        <end position="437"/>
    </location>
</feature>
<evidence type="ECO:0000256" key="4">
    <source>
        <dbReference type="ARBA" id="ARBA00022989"/>
    </source>
</evidence>
<accession>A0ABW4FZ39</accession>
<dbReference type="EMBL" id="JBHUCP010000052">
    <property type="protein sequence ID" value="MFD1535246.1"/>
    <property type="molecule type" value="Genomic_DNA"/>
</dbReference>
<dbReference type="Proteomes" id="UP001597145">
    <property type="component" value="Unassembled WGS sequence"/>
</dbReference>
<evidence type="ECO:0000256" key="7">
    <source>
        <dbReference type="SAM" id="Phobius"/>
    </source>
</evidence>
<evidence type="ECO:0000256" key="6">
    <source>
        <dbReference type="ARBA" id="ARBA00043993"/>
    </source>
</evidence>
<evidence type="ECO:0000256" key="3">
    <source>
        <dbReference type="ARBA" id="ARBA00022692"/>
    </source>
</evidence>
<keyword evidence="4 7" id="KW-1133">Transmembrane helix</keyword>
<evidence type="ECO:0000256" key="1">
    <source>
        <dbReference type="ARBA" id="ARBA00004651"/>
    </source>
</evidence>
<feature type="transmembrane region" description="Helical" evidence="7">
    <location>
        <begin position="443"/>
        <end position="462"/>
    </location>
</feature>
<keyword evidence="5 7" id="KW-0472">Membrane</keyword>
<keyword evidence="2" id="KW-1003">Cell membrane</keyword>
<protein>
    <submittedName>
        <fullName evidence="9">FUSC family protein</fullName>
    </submittedName>
</protein>
<evidence type="ECO:0000256" key="2">
    <source>
        <dbReference type="ARBA" id="ARBA00022475"/>
    </source>
</evidence>
<gene>
    <name evidence="9" type="ORF">ACFSCY_38150</name>
</gene>
<comment type="subcellular location">
    <subcellularLocation>
        <location evidence="1">Cell membrane</location>
        <topology evidence="1">Multi-pass membrane protein</topology>
    </subcellularLocation>
</comment>
<evidence type="ECO:0000313" key="9">
    <source>
        <dbReference type="EMBL" id="MFD1535246.1"/>
    </source>
</evidence>
<name>A0ABW4FZ39_9PSEU</name>
<keyword evidence="3 7" id="KW-0812">Transmembrane</keyword>
<comment type="similarity">
    <text evidence="6">Belongs to the YccS/YhfK family.</text>
</comment>
<evidence type="ECO:0000256" key="5">
    <source>
        <dbReference type="ARBA" id="ARBA00023136"/>
    </source>
</evidence>
<reference evidence="10" key="1">
    <citation type="journal article" date="2019" name="Int. J. Syst. Evol. Microbiol.">
        <title>The Global Catalogue of Microorganisms (GCM) 10K type strain sequencing project: providing services to taxonomists for standard genome sequencing and annotation.</title>
        <authorList>
            <consortium name="The Broad Institute Genomics Platform"/>
            <consortium name="The Broad Institute Genome Sequencing Center for Infectious Disease"/>
            <person name="Wu L."/>
            <person name="Ma J."/>
        </authorList>
    </citation>
    <scope>NUCLEOTIDE SEQUENCE [LARGE SCALE GENOMIC DNA]</scope>
    <source>
        <strain evidence="10">JCM 12165</strain>
    </source>
</reference>
<feature type="transmembrane region" description="Helical" evidence="7">
    <location>
        <begin position="469"/>
        <end position="487"/>
    </location>
</feature>
<proteinExistence type="inferred from homology"/>
<evidence type="ECO:0000313" key="10">
    <source>
        <dbReference type="Proteomes" id="UP001597145"/>
    </source>
</evidence>
<comment type="caution">
    <text evidence="9">The sequence shown here is derived from an EMBL/GenBank/DDBJ whole genome shotgun (WGS) entry which is preliminary data.</text>
</comment>
<dbReference type="Pfam" id="PF13515">
    <property type="entry name" value="FUSC_2"/>
    <property type="match status" value="1"/>
</dbReference>
<feature type="transmembrane region" description="Helical" evidence="7">
    <location>
        <begin position="42"/>
        <end position="62"/>
    </location>
</feature>
<feature type="transmembrane region" description="Helical" evidence="7">
    <location>
        <begin position="74"/>
        <end position="106"/>
    </location>
</feature>
<dbReference type="RefSeq" id="WP_343981554.1">
    <property type="nucleotide sequence ID" value="NZ_BAAAJG010000014.1"/>
</dbReference>
<dbReference type="PANTHER" id="PTHR30509:SF9">
    <property type="entry name" value="MULTIDRUG RESISTANCE PROTEIN MDTO"/>
    <property type="match status" value="1"/>
</dbReference>
<feature type="transmembrane region" description="Helical" evidence="7">
    <location>
        <begin position="493"/>
        <end position="512"/>
    </location>
</feature>
<evidence type="ECO:0000259" key="8">
    <source>
        <dbReference type="Pfam" id="PF13515"/>
    </source>
</evidence>
<dbReference type="PANTHER" id="PTHR30509">
    <property type="entry name" value="P-HYDROXYBENZOIC ACID EFFLUX PUMP SUBUNIT-RELATED"/>
    <property type="match status" value="1"/>
</dbReference>
<keyword evidence="10" id="KW-1185">Reference proteome</keyword>
<organism evidence="9 10">
    <name type="scientific">Pseudonocardia aurantiaca</name>
    <dbReference type="NCBI Taxonomy" id="75290"/>
    <lineage>
        <taxon>Bacteria</taxon>
        <taxon>Bacillati</taxon>
        <taxon>Actinomycetota</taxon>
        <taxon>Actinomycetes</taxon>
        <taxon>Pseudonocardiales</taxon>
        <taxon>Pseudonocardiaceae</taxon>
        <taxon>Pseudonocardia</taxon>
    </lineage>
</organism>
<sequence length="714" mass="74414">MPAVFALATQVVGNPVVATFAAFGSFAMLLLADFGGTLTERLAAQASLVAIGCVLIAIATLVSRNPWVATVAMFVVGFLVLFAGVVSSALAAASTSILLSFILPVATPAGPDAIPDRLLGWLLAGVVSLPAVTLLWPAPRSEPLRDAAAEACRRLSARLTAEAADWHGEDTGDVDEPVARANAAVAELRATFLATPYQPSGLTMATRAIVRLVDEVVWLSVILDNSAATRHRPRADPTVRKVKTAAAVLLDHAGKALSLREPPQDSLQDHLDDFARARREMEAMAIADVELPGDGRTAEDLVSSMTPSFRAQELSFAVMAIADNVASATAAEQRAWWQKLLGRQPRGLAGPIASAQERALAHIEPHSVWLRNSLRGGIALGGAVLVADLSGAEHSFWIVLGALSVLRSNALSTGQSVVRGLVGTTIGFVVGGALVLVLGTNPVLLWVLLPVAIMVAGIAPAVSFTAGQAGFTVALVILFNIIGPAGWQVGLVRIEDVAIGCAVSLVVGALFWPRGAAGALRRALAEAYADCAAYLRTAAESGAAVDGSAEEVGTARLRAAAAAHRLDDAFREYLTERGNKRLSLAQVASLLTGVAGLRLTAEAVSDLWAGAGSARIDTPRAQLELIVTTERVTNWFAAMAQAMTGAGTVPRAFPQDGPSAIRLVEALSQDLESASAPDASVKAQTVRLGWTSDHMDAARRLQDLVEQPARAAAD</sequence>
<dbReference type="InterPro" id="IPR049453">
    <property type="entry name" value="Memb_transporter_dom"/>
</dbReference>
<feature type="domain" description="Integral membrane bound transporter" evidence="8">
    <location>
        <begin position="383"/>
        <end position="507"/>
    </location>
</feature>